<protein>
    <recommendedName>
        <fullName evidence="13">Protein cueball</fullName>
    </recommendedName>
</protein>
<dbReference type="Pfam" id="PF00058">
    <property type="entry name" value="Ldl_recept_b"/>
    <property type="match status" value="1"/>
</dbReference>
<dbReference type="InterPro" id="IPR011042">
    <property type="entry name" value="6-blade_b-propeller_TolB-like"/>
</dbReference>
<keyword evidence="2" id="KW-1003">Cell membrane</keyword>
<dbReference type="AlphaFoldDB" id="A0AA39G846"/>
<proteinExistence type="inferred from homology"/>
<dbReference type="GO" id="GO:0042813">
    <property type="term" value="F:Wnt receptor activity"/>
    <property type="evidence" value="ECO:0007669"/>
    <property type="project" value="TreeGrafter"/>
</dbReference>
<dbReference type="EMBL" id="JAQQBR010000001">
    <property type="protein sequence ID" value="KAK0183108.1"/>
    <property type="molecule type" value="Genomic_DNA"/>
</dbReference>
<keyword evidence="3 14" id="KW-0245">EGF-like domain</keyword>
<keyword evidence="5" id="KW-0677">Repeat</keyword>
<dbReference type="SMART" id="SM00181">
    <property type="entry name" value="EGF"/>
    <property type="match status" value="3"/>
</dbReference>
<sequence length="599" mass="68189">MVLNDTRLFVILIISILMININYVISWDVAVTIGREIHFFSSDGTLVRKLTNQNATSFSSITYDDASHNIYLSDKKSKNGSIFVNNLQSNKNDMTTLFTKKNGSYIMGMIYDPLSKSLFWTNGKERAIFRFPVGTNVTLAKPEMVLNLTGEIPRGLTIDLCSRRLYWTNTNKSSSSISSSNIDGTNRTVIINDLYEPVAVAIDHRSAKLYWLDDVEGIHYKVEKSNLDGTNRETLVYQRHQQPFHIAIGRDKVYWTDWVYGGIWCIEKNMKLKDSPRLWKSFESQNIEGHPTGLVAHDNAGNVDCIMMTKAAENNNLMNEKKNTDYNQYDASDISIKENNSTSKLLKLCLNGGYYNEAKKACQCTQGYNGLHCEQSLCQNYCLHGECKVSANNTVQCDCVPEYSGIRCEKYICSDYCLNGGNCSVRQGEPFCSCQFSQGHRCEETNDITTICAAICATQIYQLNMSYINFCRCSERNSTNQEYNIFDYDSWVNLLITIFSIIVGILTIIVIILSYFVNKYRRRPRVKKRFVVSKSGITPLTSRPQLPDDHCEIMIENCCNMNICETPCFEPKLRSPQLNTKKKEDKNCLLDHVDGNNAC</sequence>
<dbReference type="PROSITE" id="PS00022">
    <property type="entry name" value="EGF_1"/>
    <property type="match status" value="1"/>
</dbReference>
<comment type="caution">
    <text evidence="14">Lacks conserved residue(s) required for the propagation of feature annotation.</text>
</comment>
<evidence type="ECO:0000313" key="18">
    <source>
        <dbReference type="EMBL" id="KAK0183108.1"/>
    </source>
</evidence>
<evidence type="ECO:0000256" key="15">
    <source>
        <dbReference type="PROSITE-ProRule" id="PRU00461"/>
    </source>
</evidence>
<keyword evidence="9 16" id="KW-0472">Membrane</keyword>
<dbReference type="Gene3D" id="2.10.25.10">
    <property type="entry name" value="Laminin"/>
    <property type="match status" value="1"/>
</dbReference>
<evidence type="ECO:0000256" key="7">
    <source>
        <dbReference type="ARBA" id="ARBA00022871"/>
    </source>
</evidence>
<feature type="domain" description="EGF-like" evidence="17">
    <location>
        <begin position="369"/>
        <end position="409"/>
    </location>
</feature>
<dbReference type="Gene3D" id="2.120.10.30">
    <property type="entry name" value="TolB, C-terminal domain"/>
    <property type="match status" value="1"/>
</dbReference>
<dbReference type="Proteomes" id="UP001168972">
    <property type="component" value="Unassembled WGS sequence"/>
</dbReference>
<dbReference type="PROSITE" id="PS51120">
    <property type="entry name" value="LDLRB"/>
    <property type="match status" value="2"/>
</dbReference>
<reference evidence="18" key="2">
    <citation type="submission" date="2023-03" db="EMBL/GenBank/DDBJ databases">
        <authorList>
            <person name="Inwood S.N."/>
            <person name="Skelly J.G."/>
            <person name="Guhlin J."/>
            <person name="Harrop T.W.R."/>
            <person name="Goldson S.G."/>
            <person name="Dearden P.K."/>
        </authorList>
    </citation>
    <scope>NUCLEOTIDE SEQUENCE</scope>
    <source>
        <strain evidence="18">Lincoln</strain>
        <tissue evidence="18">Whole body</tissue>
    </source>
</reference>
<evidence type="ECO:0000256" key="2">
    <source>
        <dbReference type="ARBA" id="ARBA00022475"/>
    </source>
</evidence>
<keyword evidence="7" id="KW-0744">Spermatogenesis</keyword>
<comment type="similarity">
    <text evidence="12">Belongs to the cueball family.</text>
</comment>
<accession>A0AA39G846</accession>
<dbReference type="SUPFAM" id="SSF63825">
    <property type="entry name" value="YWTD domain"/>
    <property type="match status" value="1"/>
</dbReference>
<dbReference type="GO" id="GO:0005886">
    <property type="term" value="C:plasma membrane"/>
    <property type="evidence" value="ECO:0007669"/>
    <property type="project" value="UniProtKB-SubCell"/>
</dbReference>
<evidence type="ECO:0000256" key="6">
    <source>
        <dbReference type="ARBA" id="ARBA00022782"/>
    </source>
</evidence>
<feature type="transmembrane region" description="Helical" evidence="16">
    <location>
        <begin position="491"/>
        <end position="517"/>
    </location>
</feature>
<evidence type="ECO:0000259" key="17">
    <source>
        <dbReference type="PROSITE" id="PS50026"/>
    </source>
</evidence>
<evidence type="ECO:0000256" key="12">
    <source>
        <dbReference type="ARBA" id="ARBA00038070"/>
    </source>
</evidence>
<evidence type="ECO:0000256" key="13">
    <source>
        <dbReference type="ARBA" id="ARBA00040020"/>
    </source>
</evidence>
<keyword evidence="11" id="KW-0325">Glycoprotein</keyword>
<feature type="repeat" description="LDL-receptor class B" evidence="15">
    <location>
        <begin position="163"/>
        <end position="206"/>
    </location>
</feature>
<dbReference type="PANTHER" id="PTHR46513">
    <property type="entry name" value="VITELLOGENIN RECEPTOR-LIKE PROTEIN-RELATED-RELATED"/>
    <property type="match status" value="1"/>
</dbReference>
<dbReference type="GO" id="GO:0007283">
    <property type="term" value="P:spermatogenesis"/>
    <property type="evidence" value="ECO:0007669"/>
    <property type="project" value="UniProtKB-KW"/>
</dbReference>
<dbReference type="SUPFAM" id="SSF57196">
    <property type="entry name" value="EGF/Laminin"/>
    <property type="match status" value="1"/>
</dbReference>
<comment type="caution">
    <text evidence="18">The sequence shown here is derived from an EMBL/GenBank/DDBJ whole genome shotgun (WGS) entry which is preliminary data.</text>
</comment>
<keyword evidence="4" id="KW-0732">Signal</keyword>
<dbReference type="GO" id="GO:0048477">
    <property type="term" value="P:oogenesis"/>
    <property type="evidence" value="ECO:0007669"/>
    <property type="project" value="UniProtKB-KW"/>
</dbReference>
<keyword evidence="10 14" id="KW-1015">Disulfide bond</keyword>
<keyword evidence="19" id="KW-1185">Reference proteome</keyword>
<evidence type="ECO:0000313" key="19">
    <source>
        <dbReference type="Proteomes" id="UP001168972"/>
    </source>
</evidence>
<dbReference type="PANTHER" id="PTHR46513:SF42">
    <property type="entry name" value="PROTEIN CUEBALL"/>
    <property type="match status" value="1"/>
</dbReference>
<reference evidence="18" key="1">
    <citation type="journal article" date="2023" name="bioRxiv">
        <title>Scaffold-level genome assemblies of two parasitoid biocontrol wasps reveal the parthenogenesis mechanism and an associated novel virus.</title>
        <authorList>
            <person name="Inwood S."/>
            <person name="Skelly J."/>
            <person name="Guhlin J."/>
            <person name="Harrop T."/>
            <person name="Goldson S."/>
            <person name="Dearden P."/>
        </authorList>
    </citation>
    <scope>NUCLEOTIDE SEQUENCE</scope>
    <source>
        <strain evidence="18">Lincoln</strain>
        <tissue evidence="18">Whole body</tissue>
    </source>
</reference>
<keyword evidence="8" id="KW-0896">Oogenesis</keyword>
<dbReference type="InterPro" id="IPR050778">
    <property type="entry name" value="Cueball_EGF_LRP_Nidogen"/>
</dbReference>
<evidence type="ECO:0000256" key="4">
    <source>
        <dbReference type="ARBA" id="ARBA00022729"/>
    </source>
</evidence>
<dbReference type="GO" id="GO:0017147">
    <property type="term" value="F:Wnt-protein binding"/>
    <property type="evidence" value="ECO:0007669"/>
    <property type="project" value="TreeGrafter"/>
</dbReference>
<evidence type="ECO:0000256" key="14">
    <source>
        <dbReference type="PROSITE-ProRule" id="PRU00076"/>
    </source>
</evidence>
<evidence type="ECO:0000256" key="11">
    <source>
        <dbReference type="ARBA" id="ARBA00023180"/>
    </source>
</evidence>
<keyword evidence="6" id="KW-0221">Differentiation</keyword>
<evidence type="ECO:0000256" key="3">
    <source>
        <dbReference type="ARBA" id="ARBA00022536"/>
    </source>
</evidence>
<feature type="repeat" description="LDL-receptor class B" evidence="15">
    <location>
        <begin position="207"/>
        <end position="252"/>
    </location>
</feature>
<evidence type="ECO:0000256" key="8">
    <source>
        <dbReference type="ARBA" id="ARBA00022943"/>
    </source>
</evidence>
<evidence type="ECO:0000256" key="1">
    <source>
        <dbReference type="ARBA" id="ARBA00004251"/>
    </source>
</evidence>
<dbReference type="InterPro" id="IPR000033">
    <property type="entry name" value="LDLR_classB_rpt"/>
</dbReference>
<feature type="disulfide bond" evidence="14">
    <location>
        <begin position="399"/>
        <end position="408"/>
    </location>
</feature>
<evidence type="ECO:0000256" key="9">
    <source>
        <dbReference type="ARBA" id="ARBA00023136"/>
    </source>
</evidence>
<dbReference type="SMART" id="SM00135">
    <property type="entry name" value="LY"/>
    <property type="match status" value="5"/>
</dbReference>
<comment type="subcellular location">
    <subcellularLocation>
        <location evidence="1">Cell membrane</location>
        <topology evidence="1">Single-pass type I membrane protein</topology>
    </subcellularLocation>
</comment>
<evidence type="ECO:0000256" key="5">
    <source>
        <dbReference type="ARBA" id="ARBA00022737"/>
    </source>
</evidence>
<organism evidence="18 19">
    <name type="scientific">Microctonus hyperodae</name>
    <name type="common">Parasitoid wasp</name>
    <dbReference type="NCBI Taxonomy" id="165561"/>
    <lineage>
        <taxon>Eukaryota</taxon>
        <taxon>Metazoa</taxon>
        <taxon>Ecdysozoa</taxon>
        <taxon>Arthropoda</taxon>
        <taxon>Hexapoda</taxon>
        <taxon>Insecta</taxon>
        <taxon>Pterygota</taxon>
        <taxon>Neoptera</taxon>
        <taxon>Endopterygota</taxon>
        <taxon>Hymenoptera</taxon>
        <taxon>Apocrita</taxon>
        <taxon>Ichneumonoidea</taxon>
        <taxon>Braconidae</taxon>
        <taxon>Euphorinae</taxon>
        <taxon>Microctonus</taxon>
    </lineage>
</organism>
<dbReference type="GO" id="GO:0060070">
    <property type="term" value="P:canonical Wnt signaling pathway"/>
    <property type="evidence" value="ECO:0007669"/>
    <property type="project" value="TreeGrafter"/>
</dbReference>
<evidence type="ECO:0000256" key="10">
    <source>
        <dbReference type="ARBA" id="ARBA00023157"/>
    </source>
</evidence>
<name>A0AA39G846_MICHY</name>
<dbReference type="PROSITE" id="PS50026">
    <property type="entry name" value="EGF_3"/>
    <property type="match status" value="1"/>
</dbReference>
<gene>
    <name evidence="18" type="ORF">PV327_001178</name>
</gene>
<evidence type="ECO:0000256" key="16">
    <source>
        <dbReference type="SAM" id="Phobius"/>
    </source>
</evidence>
<dbReference type="InterPro" id="IPR000742">
    <property type="entry name" value="EGF"/>
</dbReference>
<keyword evidence="16" id="KW-0812">Transmembrane</keyword>
<keyword evidence="16" id="KW-1133">Transmembrane helix</keyword>